<keyword evidence="2" id="KW-1185">Reference proteome</keyword>
<evidence type="ECO:0000313" key="2">
    <source>
        <dbReference type="Proteomes" id="UP000254253"/>
    </source>
</evidence>
<protein>
    <submittedName>
        <fullName evidence="1">Uncharacterized protein</fullName>
    </submittedName>
</protein>
<reference evidence="1 2" key="1">
    <citation type="submission" date="2018-06" db="EMBL/GenBank/DDBJ databases">
        <authorList>
            <consortium name="Pathogen Informatics"/>
            <person name="Doyle S."/>
        </authorList>
    </citation>
    <scope>NUCLEOTIDE SEQUENCE [LARGE SCALE GENOMIC DNA]</scope>
    <source>
        <strain evidence="1 2">NCTC4191</strain>
    </source>
</reference>
<dbReference type="RefSeq" id="WP_115590393.1">
    <property type="nucleotide sequence ID" value="NZ_UFRN01000002.1"/>
</dbReference>
<dbReference type="AlphaFoldDB" id="A0A380TXQ2"/>
<dbReference type="Proteomes" id="UP000254253">
    <property type="component" value="Unassembled WGS sequence"/>
</dbReference>
<gene>
    <name evidence="1" type="ORF">NCTC4191_00913</name>
</gene>
<organism evidence="1 2">
    <name type="scientific">Actinobacillus lignieresii</name>
    <dbReference type="NCBI Taxonomy" id="720"/>
    <lineage>
        <taxon>Bacteria</taxon>
        <taxon>Pseudomonadati</taxon>
        <taxon>Pseudomonadota</taxon>
        <taxon>Gammaproteobacteria</taxon>
        <taxon>Pasteurellales</taxon>
        <taxon>Pasteurellaceae</taxon>
        <taxon>Actinobacillus</taxon>
    </lineage>
</organism>
<evidence type="ECO:0000313" key="1">
    <source>
        <dbReference type="EMBL" id="SUT92697.1"/>
    </source>
</evidence>
<name>A0A380TXQ2_ACTLI</name>
<accession>A0A380TXQ2</accession>
<sequence>MRNSAQTPRNWQEVIRNLLNFSEMEKRNPPNYANQFLQIANQLQALIDNDGSEQEKEAFFAEIAPIYSCYEQTSQAVKNAIAVDAERKRQEQISKEKREAEIAKWNTLPFYAQDNFSSVICIENRESFDDKFFAISCMLDNLKAVPVLLEINTQEADSDGLNSRLAEMAKLYISFANEQVNTLHKEVLKQLGGE</sequence>
<proteinExistence type="predicted"/>
<dbReference type="EMBL" id="UFRN01000002">
    <property type="protein sequence ID" value="SUT92697.1"/>
    <property type="molecule type" value="Genomic_DNA"/>
</dbReference>